<feature type="region of interest" description="Disordered" evidence="1">
    <location>
        <begin position="323"/>
        <end position="343"/>
    </location>
</feature>
<protein>
    <submittedName>
        <fullName evidence="2">Uncharacterized protein</fullName>
    </submittedName>
</protein>
<evidence type="ECO:0000313" key="2">
    <source>
        <dbReference type="EMBL" id="GAT58693.1"/>
    </source>
</evidence>
<sequence length="572" mass="63910">MNLQTPVASPSIDATVLKFTIASKVNPGPYTLPSPTTLPYVPSLSALCLMTLARYPDQIDIGNLRLNYRQPTDDDDYDLLRSLIPFLDDPGFNWALVDPRLWVTLVSIYDGLPPLFRSYTVPLSDPHLPILQRPSTPHFSLITILELPGCRELTDASIVELKQLHSLFAVDFSETRLSSQGFKVLARTVLWDEHGHPKGPWGLRIFRCRNCKAIDDAILPHLSAFPLLFALDLRGTRCHSKTFLPTFQPAPEDHHSLYHPTPLYAIVDPLRSRESMFSSPNVFMLRINALYYAPTTADRPPTHKRPVEDVCVTFNPRSSEYVVQSSASLTKEPPRRRFRRRRPGFHNPHECDCMDCARAPVGLDPQWALQNEIAGQEMMHQAAEQRLASFYGITPSGEGISRRYTSQPHEYPSTDIPSSGNDRLLMLYRPHPPWSVFAAMRPPAATTPVAPAPEVAVPKRRTAEMANFAEQILEKRRKLQQDMAPSSALSAPVLPSNPFRKKPKDPVEASAPQIPLPETPSPRPLKPIMSIATPVLPKGVAPPTTKTTTGSSSKLVQKKSGAFNWTQWGKKS</sequence>
<dbReference type="EMBL" id="DF849761">
    <property type="protein sequence ID" value="GAT58693.1"/>
    <property type="molecule type" value="Genomic_DNA"/>
</dbReference>
<name>A0ABQ0M5S0_MYCCL</name>
<evidence type="ECO:0000313" key="3">
    <source>
        <dbReference type="Proteomes" id="UP000815677"/>
    </source>
</evidence>
<feature type="compositionally biased region" description="Basic residues" evidence="1">
    <location>
        <begin position="334"/>
        <end position="343"/>
    </location>
</feature>
<dbReference type="Gene3D" id="3.80.10.10">
    <property type="entry name" value="Ribonuclease Inhibitor"/>
    <property type="match status" value="1"/>
</dbReference>
<organism evidence="2 3">
    <name type="scientific">Mycena chlorophos</name>
    <name type="common">Agaric fungus</name>
    <name type="synonym">Agaricus chlorophos</name>
    <dbReference type="NCBI Taxonomy" id="658473"/>
    <lineage>
        <taxon>Eukaryota</taxon>
        <taxon>Fungi</taxon>
        <taxon>Dikarya</taxon>
        <taxon>Basidiomycota</taxon>
        <taxon>Agaricomycotina</taxon>
        <taxon>Agaricomycetes</taxon>
        <taxon>Agaricomycetidae</taxon>
        <taxon>Agaricales</taxon>
        <taxon>Marasmiineae</taxon>
        <taxon>Mycenaceae</taxon>
        <taxon>Mycena</taxon>
    </lineage>
</organism>
<feature type="compositionally biased region" description="Low complexity" evidence="1">
    <location>
        <begin position="484"/>
        <end position="498"/>
    </location>
</feature>
<evidence type="ECO:0000256" key="1">
    <source>
        <dbReference type="SAM" id="MobiDB-lite"/>
    </source>
</evidence>
<feature type="compositionally biased region" description="Pro residues" evidence="1">
    <location>
        <begin position="514"/>
        <end position="525"/>
    </location>
</feature>
<accession>A0ABQ0M5S0</accession>
<keyword evidence="3" id="KW-1185">Reference proteome</keyword>
<dbReference type="Proteomes" id="UP000815677">
    <property type="component" value="Unassembled WGS sequence"/>
</dbReference>
<feature type="compositionally biased region" description="Polar residues" evidence="1">
    <location>
        <begin position="563"/>
        <end position="572"/>
    </location>
</feature>
<proteinExistence type="predicted"/>
<reference evidence="2" key="1">
    <citation type="submission" date="2014-09" db="EMBL/GenBank/DDBJ databases">
        <title>Genome sequence of the luminous mushroom Mycena chlorophos for searching fungal bioluminescence genes.</title>
        <authorList>
            <person name="Tanaka Y."/>
            <person name="Kasuga D."/>
            <person name="Oba Y."/>
            <person name="Hase S."/>
            <person name="Sato K."/>
            <person name="Oba Y."/>
            <person name="Sakakibara Y."/>
        </authorList>
    </citation>
    <scope>NUCLEOTIDE SEQUENCE</scope>
</reference>
<feature type="compositionally biased region" description="Low complexity" evidence="1">
    <location>
        <begin position="537"/>
        <end position="554"/>
    </location>
</feature>
<dbReference type="InterPro" id="IPR032675">
    <property type="entry name" value="LRR_dom_sf"/>
</dbReference>
<feature type="region of interest" description="Disordered" evidence="1">
    <location>
        <begin position="477"/>
        <end position="572"/>
    </location>
</feature>
<gene>
    <name evidence="2" type="ORF">MCHLO_15092</name>
</gene>
<dbReference type="SUPFAM" id="SSF52047">
    <property type="entry name" value="RNI-like"/>
    <property type="match status" value="1"/>
</dbReference>